<reference evidence="1 2" key="1">
    <citation type="submission" date="2021-05" db="EMBL/GenBank/DDBJ databases">
        <title>Direct Submission.</title>
        <authorList>
            <person name="Li K."/>
            <person name="Gao J."/>
        </authorList>
    </citation>
    <scope>NUCLEOTIDE SEQUENCE [LARGE SCALE GENOMIC DNA]</scope>
    <source>
        <strain evidence="1 2">Mg02</strain>
    </source>
</reference>
<organism evidence="1 2">
    <name type="scientific">Nocardiopsis changdeensis</name>
    <dbReference type="NCBI Taxonomy" id="2831969"/>
    <lineage>
        <taxon>Bacteria</taxon>
        <taxon>Bacillati</taxon>
        <taxon>Actinomycetota</taxon>
        <taxon>Actinomycetes</taxon>
        <taxon>Streptosporangiales</taxon>
        <taxon>Nocardiopsidaceae</taxon>
        <taxon>Nocardiopsis</taxon>
    </lineage>
</organism>
<proteinExistence type="predicted"/>
<dbReference type="RefSeq" id="WP_420910371.1">
    <property type="nucleotide sequence ID" value="NZ_CP074133.1"/>
</dbReference>
<sequence length="216" mass="24668">MGDHDHLKFSTAFNGFIKKHVSEDNSTFRLERVLTDEVLVIETAFGIVGRVRDGEDAEADYRRYERRTDGVDLQLRFAYRGHAALDDHGPWTTDRESLLPDESFENLELAWARESRRVEQRRREVAAMPKLDRKALKRFCGIWADTGHNEYVSDAEVYYVLFGGRTLAEAGAARDELLETVEALGLHIAETPAGASPGEVWVRSDPRIDMELEKWS</sequence>
<protein>
    <submittedName>
        <fullName evidence="1">Uncharacterized protein</fullName>
    </submittedName>
</protein>
<keyword evidence="2" id="KW-1185">Reference proteome</keyword>
<evidence type="ECO:0000313" key="2">
    <source>
        <dbReference type="Proteomes" id="UP000676079"/>
    </source>
</evidence>
<dbReference type="Proteomes" id="UP000676079">
    <property type="component" value="Chromosome"/>
</dbReference>
<accession>A0ABX8BLP9</accession>
<name>A0ABX8BLP9_9ACTN</name>
<evidence type="ECO:0000313" key="1">
    <source>
        <dbReference type="EMBL" id="QUX21982.1"/>
    </source>
</evidence>
<dbReference type="EMBL" id="CP074133">
    <property type="protein sequence ID" value="QUX21982.1"/>
    <property type="molecule type" value="Genomic_DNA"/>
</dbReference>
<gene>
    <name evidence="1" type="ORF">KGD84_27040</name>
</gene>